<dbReference type="InterPro" id="IPR048256">
    <property type="entry name" value="Tektin-like"/>
</dbReference>
<feature type="compositionally biased region" description="Basic and acidic residues" evidence="15">
    <location>
        <begin position="180"/>
        <end position="193"/>
    </location>
</feature>
<sequence length="1171" mass="130178">MYGELHSSLEHKVKTSQRLLDKLQHRAQSVENSLQHTRQTLMKLEDALVAKDAPLTLCTWRMEQRERRPLKEQVRDGVEVCLEVEKATLIDAQRKLKEFIKKTKATIHALESKLDELRHDIQQKTQALSVDELCLRTTSRSLETVADRNAYMAARSGTPNSRNLPPPSHARRRTQGAQAARHEVSAHESARNEVVRQQEALRLNQSAVHREEAAKELRDEAQKLIQRTQRSAEEATMKSDKSMKERVNENQHVRRRLETELRETCHQINLTKTTIHDTKTQIRSLEEPMELTSTCASWRKQRAAKEHIQDPVTTTLQEHQMTLLKCHEDLRQHHQNEKSILQELQEKKEQLKEDLRDKTCALHIDLNCLTHEATCLNGKPSPAISRQRLPKAMKFGVTGKGRGSSAVEMLNAGPLRPTVERKPKQSEGVMPGEPEGRRTGINLCRRWTYAERATRILKLTNLCRRWIYTEGKVLAALLKILCAQLLMFGIVSLKSMLHIEGEEWGSSFDFPHGLGEGMDAAEETDGDADSATIWACGAVLMAFGAIYVGQLAVRTMHCCLRRLQGPSQSFEEDNRRSFHGEAETEGGDRIRVKRGKGSSSSQRGSTTLNITIQSGSQHDDGLATSPLPSSSAGDLMSGTGAVCSATTRGSGTMGRKSGVAVHGSSHGERAAGSMSSSCPSTSGLASAAEAAESSPSRSGSAGAVGGPNIRSKPGACDDRADAIDCSIACQGHSKEDMEAKHDALSAHTSHVREVYSKKDMIRVELAGRKSCSALLREIVQHPLFDIFFATVVTTNAVFVGLDVEMGIQDPTSRPIGMDIAQYTFTALFTLELGLRFAVGGLCGMMFSEDCMWTVLDIVVVASSIWEIVLRIIFTIQAQDSGDTSISGLSSLKAFRIIRLTRILKTAQLVRIFRFVMALRKIVQSVLHTLKHLLWAMLLLLLIVYVFAVLFVQAVNDYVMDNQYLPEREMAASKIYFDSLIETMLTLFMSIAGGVSWEEPISTLKEISGWWILGSGYAIESAQNDHANVVQNMLDNKESHLQKLRELFSKLGDESSGAITYGVFEEKIQSPAVRDYFETLGLDVWDPWAFFKLLDADGGGSVEIEEFFLGCLRFSGQARAMDVGKIIQDQSWMMKNQGRFQSYMEVELGKLREDMASFMATGPGPPVSTAMI</sequence>
<evidence type="ECO:0000256" key="7">
    <source>
        <dbReference type="ARBA" id="ARBA00022846"/>
    </source>
</evidence>
<keyword evidence="7" id="KW-0282">Flagellum</keyword>
<dbReference type="Gene3D" id="1.10.287.70">
    <property type="match status" value="1"/>
</dbReference>
<feature type="transmembrane region" description="Helical" evidence="16">
    <location>
        <begin position="819"/>
        <end position="838"/>
    </location>
</feature>
<evidence type="ECO:0000256" key="8">
    <source>
        <dbReference type="ARBA" id="ARBA00022989"/>
    </source>
</evidence>
<evidence type="ECO:0000313" key="19">
    <source>
        <dbReference type="EMBL" id="CAL4797389.1"/>
    </source>
</evidence>
<dbReference type="InterPro" id="IPR011992">
    <property type="entry name" value="EF-hand-dom_pair"/>
</dbReference>
<dbReference type="Pfam" id="PF00520">
    <property type="entry name" value="Ion_trans"/>
    <property type="match status" value="1"/>
</dbReference>
<dbReference type="PROSITE" id="PS00018">
    <property type="entry name" value="EF_HAND_1"/>
    <property type="match status" value="1"/>
</dbReference>
<feature type="region of interest" description="Disordered" evidence="15">
    <location>
        <begin position="570"/>
        <end position="712"/>
    </location>
</feature>
<feature type="domain" description="Ion transport" evidence="17">
    <location>
        <begin position="781"/>
        <end position="1002"/>
    </location>
</feature>
<keyword evidence="13" id="KW-0966">Cell projection</keyword>
<feature type="compositionally biased region" description="Polar residues" evidence="15">
    <location>
        <begin position="606"/>
        <end position="616"/>
    </location>
</feature>
<evidence type="ECO:0000256" key="15">
    <source>
        <dbReference type="SAM" id="MobiDB-lite"/>
    </source>
</evidence>
<evidence type="ECO:0000256" key="14">
    <source>
        <dbReference type="SAM" id="Coils"/>
    </source>
</evidence>
<dbReference type="SUPFAM" id="SSF47473">
    <property type="entry name" value="EF-hand"/>
    <property type="match status" value="1"/>
</dbReference>
<feature type="transmembrane region" description="Helical" evidence="16">
    <location>
        <begin position="850"/>
        <end position="873"/>
    </location>
</feature>
<feature type="transmembrane region" description="Helical" evidence="16">
    <location>
        <begin position="932"/>
        <end position="954"/>
    </location>
</feature>
<proteinExistence type="inferred from homology"/>
<evidence type="ECO:0000313" key="18">
    <source>
        <dbReference type="EMBL" id="CAI4010077.1"/>
    </source>
</evidence>
<feature type="compositionally biased region" description="Low complexity" evidence="15">
    <location>
        <begin position="673"/>
        <end position="701"/>
    </location>
</feature>
<dbReference type="AlphaFoldDB" id="A0A9P1GGW0"/>
<keyword evidence="11 16" id="KW-0472">Membrane</keyword>
<dbReference type="EMBL" id="CAMXCT030004713">
    <property type="protein sequence ID" value="CAL4797389.1"/>
    <property type="molecule type" value="Genomic_DNA"/>
</dbReference>
<evidence type="ECO:0000259" key="17">
    <source>
        <dbReference type="Pfam" id="PF00520"/>
    </source>
</evidence>
<evidence type="ECO:0000256" key="6">
    <source>
        <dbReference type="ARBA" id="ARBA00022837"/>
    </source>
</evidence>
<dbReference type="GO" id="GO:0005737">
    <property type="term" value="C:cytoplasm"/>
    <property type="evidence" value="ECO:0007669"/>
    <property type="project" value="UniProtKB-ARBA"/>
</dbReference>
<feature type="coiled-coil region" evidence="14">
    <location>
        <begin position="82"/>
        <end position="127"/>
    </location>
</feature>
<keyword evidence="4" id="KW-0963">Cytoplasm</keyword>
<evidence type="ECO:0000256" key="5">
    <source>
        <dbReference type="ARBA" id="ARBA00022692"/>
    </source>
</evidence>
<dbReference type="Pfam" id="PF03148">
    <property type="entry name" value="Tektin"/>
    <property type="match status" value="2"/>
</dbReference>
<evidence type="ECO:0000256" key="3">
    <source>
        <dbReference type="ARBA" id="ARBA00007209"/>
    </source>
</evidence>
<keyword evidence="5 16" id="KW-0812">Transmembrane</keyword>
<keyword evidence="8 16" id="KW-1133">Transmembrane helix</keyword>
<comment type="subcellular location">
    <subcellularLocation>
        <location evidence="2">Cytoplasm</location>
        <location evidence="2">Cytoskeleton</location>
        <location evidence="2">Flagellum axoneme</location>
    </subcellularLocation>
    <subcellularLocation>
        <location evidence="1">Membrane</location>
        <topology evidence="1">Multi-pass membrane protein</topology>
    </subcellularLocation>
</comment>
<accession>A0A9P1GGW0</accession>
<dbReference type="PANTHER" id="PTHR19960:SF25">
    <property type="entry name" value="TEKTIN-1"/>
    <property type="match status" value="1"/>
</dbReference>
<reference evidence="18" key="1">
    <citation type="submission" date="2022-10" db="EMBL/GenBank/DDBJ databases">
        <authorList>
            <person name="Chen Y."/>
            <person name="Dougan E. K."/>
            <person name="Chan C."/>
            <person name="Rhodes N."/>
            <person name="Thang M."/>
        </authorList>
    </citation>
    <scope>NUCLEOTIDE SEQUENCE</scope>
</reference>
<feature type="transmembrane region" description="Helical" evidence="16">
    <location>
        <begin position="974"/>
        <end position="996"/>
    </location>
</feature>
<evidence type="ECO:0000256" key="2">
    <source>
        <dbReference type="ARBA" id="ARBA00004611"/>
    </source>
</evidence>
<dbReference type="InterPro" id="IPR000435">
    <property type="entry name" value="Tektins"/>
</dbReference>
<feature type="region of interest" description="Disordered" evidence="15">
    <location>
        <begin position="153"/>
        <end position="193"/>
    </location>
</feature>
<keyword evidence="10" id="KW-0969">Cilium</keyword>
<feature type="compositionally biased region" description="Basic and acidic residues" evidence="15">
    <location>
        <begin position="230"/>
        <end position="251"/>
    </location>
</feature>
<dbReference type="GO" id="GO:0005216">
    <property type="term" value="F:monoatomic ion channel activity"/>
    <property type="evidence" value="ECO:0007669"/>
    <property type="project" value="InterPro"/>
</dbReference>
<dbReference type="SUPFAM" id="SSF81324">
    <property type="entry name" value="Voltage-gated potassium channels"/>
    <property type="match status" value="1"/>
</dbReference>
<protein>
    <submittedName>
        <fullName evidence="19">Voltage-dependent T-type calcium channel subunit alpha-1G (Cav3.1c) (NBR13) (Voltage-gated calcium channel subunit alpha Cav3.1)</fullName>
    </submittedName>
</protein>
<keyword evidence="6" id="KW-0106">Calcium</keyword>
<keyword evidence="12" id="KW-0206">Cytoskeleton</keyword>
<evidence type="ECO:0000256" key="4">
    <source>
        <dbReference type="ARBA" id="ARBA00022490"/>
    </source>
</evidence>
<dbReference type="PANTHER" id="PTHR19960">
    <property type="entry name" value="TEKTIN"/>
    <property type="match status" value="1"/>
</dbReference>
<reference evidence="19 20" key="2">
    <citation type="submission" date="2024-05" db="EMBL/GenBank/DDBJ databases">
        <authorList>
            <person name="Chen Y."/>
            <person name="Shah S."/>
            <person name="Dougan E. K."/>
            <person name="Thang M."/>
            <person name="Chan C."/>
        </authorList>
    </citation>
    <scope>NUCLEOTIDE SEQUENCE [LARGE SCALE GENOMIC DNA]</scope>
</reference>
<feature type="coiled-coil region" evidence="14">
    <location>
        <begin position="6"/>
        <end position="47"/>
    </location>
</feature>
<evidence type="ECO:0000256" key="13">
    <source>
        <dbReference type="ARBA" id="ARBA00023273"/>
    </source>
</evidence>
<dbReference type="GO" id="GO:0005929">
    <property type="term" value="C:cilium"/>
    <property type="evidence" value="ECO:0007669"/>
    <property type="project" value="UniProtKB-ARBA"/>
</dbReference>
<evidence type="ECO:0000256" key="9">
    <source>
        <dbReference type="ARBA" id="ARBA00023054"/>
    </source>
</evidence>
<feature type="coiled-coil region" evidence="14">
    <location>
        <begin position="1026"/>
        <end position="1053"/>
    </location>
</feature>
<dbReference type="EMBL" id="CAMXCT010004713">
    <property type="protein sequence ID" value="CAI4010077.1"/>
    <property type="molecule type" value="Genomic_DNA"/>
</dbReference>
<evidence type="ECO:0000256" key="11">
    <source>
        <dbReference type="ARBA" id="ARBA00023136"/>
    </source>
</evidence>
<evidence type="ECO:0000313" key="20">
    <source>
        <dbReference type="Proteomes" id="UP001152797"/>
    </source>
</evidence>
<evidence type="ECO:0000256" key="1">
    <source>
        <dbReference type="ARBA" id="ARBA00004141"/>
    </source>
</evidence>
<gene>
    <name evidence="18" type="ORF">C1SCF055_LOCUS35388</name>
</gene>
<dbReference type="InterPro" id="IPR018247">
    <property type="entry name" value="EF_Hand_1_Ca_BS"/>
</dbReference>
<comment type="caution">
    <text evidence="18">The sequence shown here is derived from an EMBL/GenBank/DDBJ whole genome shotgun (WGS) entry which is preliminary data.</text>
</comment>
<feature type="region of interest" description="Disordered" evidence="15">
    <location>
        <begin position="228"/>
        <end position="251"/>
    </location>
</feature>
<dbReference type="GO" id="GO:0015630">
    <property type="term" value="C:microtubule cytoskeleton"/>
    <property type="evidence" value="ECO:0007669"/>
    <property type="project" value="TreeGrafter"/>
</dbReference>
<dbReference type="Gene3D" id="1.10.238.10">
    <property type="entry name" value="EF-hand"/>
    <property type="match status" value="1"/>
</dbReference>
<keyword evidence="9 14" id="KW-0175">Coiled coil</keyword>
<feature type="transmembrane region" description="Helical" evidence="16">
    <location>
        <begin position="531"/>
        <end position="553"/>
    </location>
</feature>
<keyword evidence="20" id="KW-1185">Reference proteome</keyword>
<evidence type="ECO:0000256" key="12">
    <source>
        <dbReference type="ARBA" id="ARBA00023212"/>
    </source>
</evidence>
<organism evidence="18">
    <name type="scientific">Cladocopium goreaui</name>
    <dbReference type="NCBI Taxonomy" id="2562237"/>
    <lineage>
        <taxon>Eukaryota</taxon>
        <taxon>Sar</taxon>
        <taxon>Alveolata</taxon>
        <taxon>Dinophyceae</taxon>
        <taxon>Suessiales</taxon>
        <taxon>Symbiodiniaceae</taxon>
        <taxon>Cladocopium</taxon>
    </lineage>
</organism>
<dbReference type="Proteomes" id="UP001152797">
    <property type="component" value="Unassembled WGS sequence"/>
</dbReference>
<evidence type="ECO:0000256" key="16">
    <source>
        <dbReference type="SAM" id="Phobius"/>
    </source>
</evidence>
<feature type="coiled-coil region" evidence="14">
    <location>
        <begin position="327"/>
        <end position="361"/>
    </location>
</feature>
<dbReference type="GO" id="GO:0005634">
    <property type="term" value="C:nucleus"/>
    <property type="evidence" value="ECO:0007669"/>
    <property type="project" value="TreeGrafter"/>
</dbReference>
<name>A0A9P1GGW0_9DINO</name>
<feature type="compositionally biased region" description="Basic and acidic residues" evidence="15">
    <location>
        <begin position="572"/>
        <end position="590"/>
    </location>
</feature>
<evidence type="ECO:0000256" key="10">
    <source>
        <dbReference type="ARBA" id="ARBA00023069"/>
    </source>
</evidence>
<dbReference type="EMBL" id="CAMXCT020004713">
    <property type="protein sequence ID" value="CAL1163452.1"/>
    <property type="molecule type" value="Genomic_DNA"/>
</dbReference>
<dbReference type="Gene3D" id="1.20.120.350">
    <property type="entry name" value="Voltage-gated potassium channels. Chain C"/>
    <property type="match status" value="1"/>
</dbReference>
<comment type="similarity">
    <text evidence="3">Belongs to the tektin family.</text>
</comment>
<dbReference type="InterPro" id="IPR027359">
    <property type="entry name" value="Volt_channel_dom_sf"/>
</dbReference>
<dbReference type="InterPro" id="IPR005821">
    <property type="entry name" value="Ion_trans_dom"/>
</dbReference>
<dbReference type="GO" id="GO:0016020">
    <property type="term" value="C:membrane"/>
    <property type="evidence" value="ECO:0007669"/>
    <property type="project" value="UniProtKB-SubCell"/>
</dbReference>
<dbReference type="GO" id="GO:0060294">
    <property type="term" value="P:cilium movement involved in cell motility"/>
    <property type="evidence" value="ECO:0007669"/>
    <property type="project" value="InterPro"/>
</dbReference>
<dbReference type="GO" id="GO:0060271">
    <property type="term" value="P:cilium assembly"/>
    <property type="evidence" value="ECO:0007669"/>
    <property type="project" value="TreeGrafter"/>
</dbReference>